<evidence type="ECO:0000313" key="4">
    <source>
        <dbReference type="EMBL" id="OZS75412.1"/>
    </source>
</evidence>
<dbReference type="AlphaFoldDB" id="A0A264VVT8"/>
<protein>
    <submittedName>
        <fullName evidence="4">MBL fold metallo-hydrolase</fullName>
    </submittedName>
</protein>
<organism evidence="4 5">
    <name type="scientific">Providencia rettgeri</name>
    <dbReference type="NCBI Taxonomy" id="587"/>
    <lineage>
        <taxon>Bacteria</taxon>
        <taxon>Pseudomonadati</taxon>
        <taxon>Pseudomonadota</taxon>
        <taxon>Gammaproteobacteria</taxon>
        <taxon>Enterobacterales</taxon>
        <taxon>Morganellaceae</taxon>
        <taxon>Providencia</taxon>
    </lineage>
</organism>
<keyword evidence="1 4" id="KW-0378">Hydrolase</keyword>
<dbReference type="InterPro" id="IPR036866">
    <property type="entry name" value="RibonucZ/Hydroxyglut_hydro"/>
</dbReference>
<proteinExistence type="predicted"/>
<accession>A0A264VVT8</accession>
<dbReference type="CDD" id="cd07719">
    <property type="entry name" value="arylsulfatase_AtsA-like_MBL-fold"/>
    <property type="match status" value="1"/>
</dbReference>
<dbReference type="Pfam" id="PF23023">
    <property type="entry name" value="Anti-Pycsar_Apyc1"/>
    <property type="match status" value="1"/>
</dbReference>
<evidence type="ECO:0000256" key="2">
    <source>
        <dbReference type="SAM" id="SignalP"/>
    </source>
</evidence>
<dbReference type="SUPFAM" id="SSF56281">
    <property type="entry name" value="Metallo-hydrolase/oxidoreductase"/>
    <property type="match status" value="1"/>
</dbReference>
<dbReference type="Gene3D" id="3.60.15.10">
    <property type="entry name" value="Ribonuclease Z/Hydroxyacylglutathione hydrolase-like"/>
    <property type="match status" value="1"/>
</dbReference>
<reference evidence="4 5" key="1">
    <citation type="submission" date="2017-07" db="EMBL/GenBank/DDBJ databases">
        <title>blaIMP-27 on transferable plasmids in Proteus mirabilis and Providencia rettgeri.</title>
        <authorList>
            <person name="Potter R."/>
        </authorList>
    </citation>
    <scope>NUCLEOTIDE SEQUENCE [LARGE SCALE GENOMIC DNA]</scope>
    <source>
        <strain evidence="4 5">PR1</strain>
    </source>
</reference>
<evidence type="ECO:0000259" key="3">
    <source>
        <dbReference type="SMART" id="SM00849"/>
    </source>
</evidence>
<feature type="chain" id="PRO_5013125571" evidence="2">
    <location>
        <begin position="26"/>
        <end position="309"/>
    </location>
</feature>
<evidence type="ECO:0000256" key="1">
    <source>
        <dbReference type="ARBA" id="ARBA00022801"/>
    </source>
</evidence>
<sequence>MKLKQLFVSLSIGAALFGVSHLTSADEIITLETKGGPSLLNEKRLPQSTAFIKNDKIYLFDAGYGASLRLVQSKAPLKNLDSIFITHLHSDHVADYPALLLNAWNSGLNHNIAVYGPVGTESMTKGVWDTFSRDIDLRVKDEGKPDLRQMVTAKDIQEGPVLKNDDVEISALFVPHPPFNSDEALAYKIQSGGKTIVITGDMIDNSQIIEFAKDADYLISEVVLVSGVENLANRIGNGSTLAKAIISHHTTAEDVGKIAKQANVKHLVLTHLVPADDPSITDDVWINEVRKQYSGPVTVSKDLQRFEVK</sequence>
<evidence type="ECO:0000313" key="5">
    <source>
        <dbReference type="Proteomes" id="UP000216001"/>
    </source>
</evidence>
<dbReference type="InterPro" id="IPR044094">
    <property type="entry name" value="AtsA-like_MBL-fold"/>
</dbReference>
<dbReference type="PANTHER" id="PTHR46018:SF2">
    <property type="entry name" value="ZINC PHOSPHODIESTERASE ELAC PROTEIN 1"/>
    <property type="match status" value="1"/>
</dbReference>
<dbReference type="RefSeq" id="WP_094961063.1">
    <property type="nucleotide sequence ID" value="NZ_NOWC01000005.1"/>
</dbReference>
<name>A0A264VVT8_PRORE</name>
<feature type="domain" description="Metallo-beta-lactamase" evidence="3">
    <location>
        <begin position="46"/>
        <end position="248"/>
    </location>
</feature>
<dbReference type="GO" id="GO:0042781">
    <property type="term" value="F:3'-tRNA processing endoribonuclease activity"/>
    <property type="evidence" value="ECO:0007669"/>
    <property type="project" value="TreeGrafter"/>
</dbReference>
<dbReference type="EMBL" id="NOWC01000005">
    <property type="protein sequence ID" value="OZS75412.1"/>
    <property type="molecule type" value="Genomic_DNA"/>
</dbReference>
<keyword evidence="2" id="KW-0732">Signal</keyword>
<dbReference type="Proteomes" id="UP000216001">
    <property type="component" value="Unassembled WGS sequence"/>
</dbReference>
<dbReference type="InterPro" id="IPR001279">
    <property type="entry name" value="Metallo-B-lactamas"/>
</dbReference>
<dbReference type="SMART" id="SM00849">
    <property type="entry name" value="Lactamase_B"/>
    <property type="match status" value="1"/>
</dbReference>
<gene>
    <name evidence="4" type="ORF">CHI95_05850</name>
</gene>
<comment type="caution">
    <text evidence="4">The sequence shown here is derived from an EMBL/GenBank/DDBJ whole genome shotgun (WGS) entry which is preliminary data.</text>
</comment>
<feature type="signal peptide" evidence="2">
    <location>
        <begin position="1"/>
        <end position="25"/>
    </location>
</feature>
<dbReference type="PANTHER" id="PTHR46018">
    <property type="entry name" value="ZINC PHOSPHODIESTERASE ELAC PROTEIN 1"/>
    <property type="match status" value="1"/>
</dbReference>